<dbReference type="eggNOG" id="KOG1051">
    <property type="taxonomic scope" value="Eukaryota"/>
</dbReference>
<dbReference type="InterPro" id="IPR027417">
    <property type="entry name" value="P-loop_NTPase"/>
</dbReference>
<evidence type="ECO:0000259" key="10">
    <source>
        <dbReference type="SMART" id="SM01086"/>
    </source>
</evidence>
<dbReference type="InterPro" id="IPR028299">
    <property type="entry name" value="ClpA/B_CS2"/>
</dbReference>
<dbReference type="CDD" id="cd19499">
    <property type="entry name" value="RecA-like_ClpB_Hsp104-like"/>
    <property type="match status" value="1"/>
</dbReference>
<evidence type="ECO:0000259" key="9">
    <source>
        <dbReference type="SMART" id="SM00382"/>
    </source>
</evidence>
<dbReference type="InterPro" id="IPR018368">
    <property type="entry name" value="ClpA/B_CS1"/>
</dbReference>
<dbReference type="PANTHER" id="PTHR11638:SF155">
    <property type="entry name" value="CHAPERONE PROTEIN CLPC1, CHLOROPLASTIC-LIKE"/>
    <property type="match status" value="1"/>
</dbReference>
<dbReference type="SMART" id="SM01086">
    <property type="entry name" value="ClpB_D2-small"/>
    <property type="match status" value="1"/>
</dbReference>
<dbReference type="AlphaFoldDB" id="A0A0E0J0M1"/>
<keyword evidence="12" id="KW-1185">Reference proteome</keyword>
<dbReference type="Gramene" id="ONIVA11G09330.1">
    <property type="protein sequence ID" value="ONIVA11G09330.1"/>
    <property type="gene ID" value="ONIVA11G09330"/>
</dbReference>
<dbReference type="GO" id="GO:0005524">
    <property type="term" value="F:ATP binding"/>
    <property type="evidence" value="ECO:0007669"/>
    <property type="project" value="UniProtKB-KW"/>
</dbReference>
<dbReference type="InterPro" id="IPR001270">
    <property type="entry name" value="ClpA/B"/>
</dbReference>
<feature type="domain" description="AAA+ ATPase" evidence="9">
    <location>
        <begin position="645"/>
        <end position="821"/>
    </location>
</feature>
<evidence type="ECO:0000256" key="5">
    <source>
        <dbReference type="ARBA" id="ARBA00022741"/>
    </source>
</evidence>
<comment type="subcellular location">
    <subcellularLocation>
        <location evidence="1">Plastid</location>
        <location evidence="1">Chloroplast</location>
    </subcellularLocation>
</comment>
<dbReference type="EnsemblPlants" id="ONIVA11G09330.1">
    <property type="protein sequence ID" value="ONIVA11G09330.1"/>
    <property type="gene ID" value="ONIVA11G09330"/>
</dbReference>
<keyword evidence="5 8" id="KW-0547">Nucleotide-binding</keyword>
<dbReference type="Pfam" id="PF17871">
    <property type="entry name" value="AAA_lid_9"/>
    <property type="match status" value="1"/>
</dbReference>
<dbReference type="InterPro" id="IPR003593">
    <property type="entry name" value="AAA+_ATPase"/>
</dbReference>
<evidence type="ECO:0000256" key="8">
    <source>
        <dbReference type="RuleBase" id="RU004432"/>
    </source>
</evidence>
<dbReference type="GO" id="GO:0016887">
    <property type="term" value="F:ATP hydrolysis activity"/>
    <property type="evidence" value="ECO:0007669"/>
    <property type="project" value="InterPro"/>
</dbReference>
<accession>A0A0E0J0M1</accession>
<dbReference type="PRINTS" id="PR00300">
    <property type="entry name" value="CLPPROTEASEA"/>
</dbReference>
<dbReference type="FunFam" id="3.40.50.300:FF:000010">
    <property type="entry name" value="Chaperone clpB 1, putative"/>
    <property type="match status" value="1"/>
</dbReference>
<keyword evidence="4" id="KW-0677">Repeat</keyword>
<feature type="domain" description="Clp ATPase C-terminal" evidence="10">
    <location>
        <begin position="820"/>
        <end position="910"/>
    </location>
</feature>
<name>A0A0E0J0M1_ORYNI</name>
<keyword evidence="3" id="KW-0934">Plastid</keyword>
<dbReference type="OMA" id="QYICIFL"/>
<dbReference type="PANTHER" id="PTHR11638">
    <property type="entry name" value="ATP-DEPENDENT CLP PROTEASE"/>
    <property type="match status" value="1"/>
</dbReference>
<dbReference type="Gene3D" id="1.10.8.60">
    <property type="match status" value="2"/>
</dbReference>
<dbReference type="PROSITE" id="PS00870">
    <property type="entry name" value="CLPAB_1"/>
    <property type="match status" value="1"/>
</dbReference>
<reference evidence="11" key="2">
    <citation type="submission" date="2018-04" db="EMBL/GenBank/DDBJ databases">
        <title>OnivRS2 (Oryza nivara Reference Sequence Version 2).</title>
        <authorList>
            <person name="Zhang J."/>
            <person name="Kudrna D."/>
            <person name="Lee S."/>
            <person name="Talag J."/>
            <person name="Rajasekar S."/>
            <person name="Welchert J."/>
            <person name="Hsing Y.-I."/>
            <person name="Wing R.A."/>
        </authorList>
    </citation>
    <scope>NUCLEOTIDE SEQUENCE [LARGE SCALE GENOMIC DNA]</scope>
    <source>
        <strain evidence="11">SL10</strain>
    </source>
</reference>
<sequence>MPCAMLVAAAVEVAVPTLAEAAALGAIGAILAGPLMQPTKVRSPVRVRNSNLKCHGTKMRSPSMVSMSQSQRIKIPSYVGLSTVHTPALLTPVISSRSTRTFQKTAKTIQERSHAVMQIPEYTPGTGLRSTNAIQRTTEVLQRHSHVGLRQPHAGRLREMHTASGRPVIGLTPTIVSQKTTKVPKQPRFVARAIDNFSREVMNAIAVAHDEAQYIAHLTIGSTNILLSLISQYICIFLLEIILNKAYKMFRAAVRRATRGAKLATLMEYGTNLTKLAEEGKLDPVVGRQKQIDHVVQILSRRTKNNPCLIGEPGVGKTAIAEGLAQLIATGDVPETIQQKTVISLDMGLLVAGTKYRGELEERLKNILEEIKQNGEIILFLDEVHTLVTAGSAEGAIDAANIFKPALARGELQCIGATTINEYRKHIEKDAALERRFQPVKIPESTVDETVGILKGLRERYQGHHKVQYTDEALVAAAELSHKHIRDRFLPDKAIDLMDEAGSIVRLRNAQCKPSKKVNDLEAELKKTLKEKNDAISIQNFRRAKQLRDHELQLRTNISALTDKKTQMMEPDAIAMPVVTEDDVRHAISRWTGVPLHKVSMDESRKLLKLEEALHRRVVGQGEAVAAVSRAIRRARLGLKHPGRPVASLVFAGPTGVGKSELAKALAACYYGSSESEEAAMVRLDMSEYMEKHAVARLVGSPPGYVGHGEGGQLTEAVRRRPHAVVLLDEVEKAHRDVFDLLLQVLDDGRLTDGKGRTVDFKNTLIVMTTNIGSSLIVNNGGDGAAAAGRIKNTVTDEMKRHFRPEFLNRLDEVIVFQPLTKLEVGKIAGIMLEEFAGRVREKGIKLQVTDRLRELVVEEGFDPSYGARPLRRTVVRLLEDTLAERMLAGEVREGDSVIVDADSAGNAVVRRSNAMPA</sequence>
<evidence type="ECO:0008006" key="13">
    <source>
        <dbReference type="Google" id="ProtNLM"/>
    </source>
</evidence>
<evidence type="ECO:0000256" key="7">
    <source>
        <dbReference type="ARBA" id="ARBA00023186"/>
    </source>
</evidence>
<dbReference type="Pfam" id="PF00004">
    <property type="entry name" value="AAA"/>
    <property type="match status" value="1"/>
</dbReference>
<dbReference type="InterPro" id="IPR003959">
    <property type="entry name" value="ATPase_AAA_core"/>
</dbReference>
<keyword evidence="7 8" id="KW-0143">Chaperone</keyword>
<dbReference type="Gene3D" id="4.10.860.10">
    <property type="entry name" value="UVR domain"/>
    <property type="match status" value="1"/>
</dbReference>
<dbReference type="HOGENOM" id="CLU_005070_4_1_1"/>
<evidence type="ECO:0000256" key="6">
    <source>
        <dbReference type="ARBA" id="ARBA00022840"/>
    </source>
</evidence>
<dbReference type="Gene3D" id="3.40.50.300">
    <property type="entry name" value="P-loop containing nucleotide triphosphate hydrolases"/>
    <property type="match status" value="2"/>
</dbReference>
<reference evidence="11" key="1">
    <citation type="submission" date="2015-04" db="UniProtKB">
        <authorList>
            <consortium name="EnsemblPlants"/>
        </authorList>
    </citation>
    <scope>IDENTIFICATION</scope>
    <source>
        <strain evidence="11">SL10</strain>
    </source>
</reference>
<dbReference type="Pfam" id="PF10431">
    <property type="entry name" value="ClpB_D2-small"/>
    <property type="match status" value="1"/>
</dbReference>
<organism evidence="11">
    <name type="scientific">Oryza nivara</name>
    <name type="common">Indian wild rice</name>
    <name type="synonym">Oryza sativa f. spontanea</name>
    <dbReference type="NCBI Taxonomy" id="4536"/>
    <lineage>
        <taxon>Eukaryota</taxon>
        <taxon>Viridiplantae</taxon>
        <taxon>Streptophyta</taxon>
        <taxon>Embryophyta</taxon>
        <taxon>Tracheophyta</taxon>
        <taxon>Spermatophyta</taxon>
        <taxon>Magnoliopsida</taxon>
        <taxon>Liliopsida</taxon>
        <taxon>Poales</taxon>
        <taxon>Poaceae</taxon>
        <taxon>BOP clade</taxon>
        <taxon>Oryzoideae</taxon>
        <taxon>Oryzeae</taxon>
        <taxon>Oryzinae</taxon>
        <taxon>Oryza</taxon>
    </lineage>
</organism>
<evidence type="ECO:0000256" key="2">
    <source>
        <dbReference type="ARBA" id="ARBA00022528"/>
    </source>
</evidence>
<feature type="domain" description="AAA+ ATPase" evidence="9">
    <location>
        <begin position="303"/>
        <end position="443"/>
    </location>
</feature>
<keyword evidence="2" id="KW-0150">Chloroplast</keyword>
<dbReference type="PROSITE" id="PS00871">
    <property type="entry name" value="CLPAB_2"/>
    <property type="match status" value="1"/>
</dbReference>
<dbReference type="CDD" id="cd00009">
    <property type="entry name" value="AAA"/>
    <property type="match status" value="1"/>
</dbReference>
<proteinExistence type="inferred from homology"/>
<dbReference type="InterPro" id="IPR041546">
    <property type="entry name" value="ClpA/ClpB_AAA_lid"/>
</dbReference>
<evidence type="ECO:0000256" key="1">
    <source>
        <dbReference type="ARBA" id="ARBA00004229"/>
    </source>
</evidence>
<dbReference type="FunFam" id="3.40.50.300:FF:000025">
    <property type="entry name" value="ATP-dependent Clp protease subunit"/>
    <property type="match status" value="1"/>
</dbReference>
<evidence type="ECO:0000313" key="12">
    <source>
        <dbReference type="Proteomes" id="UP000006591"/>
    </source>
</evidence>
<evidence type="ECO:0000256" key="4">
    <source>
        <dbReference type="ARBA" id="ARBA00022737"/>
    </source>
</evidence>
<dbReference type="InterPro" id="IPR019489">
    <property type="entry name" value="Clp_ATPase_C"/>
</dbReference>
<dbReference type="GO" id="GO:0009507">
    <property type="term" value="C:chloroplast"/>
    <property type="evidence" value="ECO:0007669"/>
    <property type="project" value="UniProtKB-SubCell"/>
</dbReference>
<dbReference type="STRING" id="4536.A0A0E0J0M1"/>
<keyword evidence="6 8" id="KW-0067">ATP-binding</keyword>
<evidence type="ECO:0000313" key="11">
    <source>
        <dbReference type="EnsemblPlants" id="ONIVA11G09330.1"/>
    </source>
</evidence>
<protein>
    <recommendedName>
        <fullName evidence="13">UVR domain-containing protein</fullName>
    </recommendedName>
</protein>
<comment type="similarity">
    <text evidence="8">Belongs to the ClpA/ClpB family.</text>
</comment>
<dbReference type="InterPro" id="IPR050130">
    <property type="entry name" value="ClpA_ClpB"/>
</dbReference>
<evidence type="ECO:0000256" key="3">
    <source>
        <dbReference type="ARBA" id="ARBA00022640"/>
    </source>
</evidence>
<dbReference type="Pfam" id="PF07724">
    <property type="entry name" value="AAA_2"/>
    <property type="match status" value="1"/>
</dbReference>
<dbReference type="SMART" id="SM00382">
    <property type="entry name" value="AAA"/>
    <property type="match status" value="2"/>
</dbReference>
<dbReference type="SUPFAM" id="SSF52540">
    <property type="entry name" value="P-loop containing nucleoside triphosphate hydrolases"/>
    <property type="match status" value="2"/>
</dbReference>
<dbReference type="GO" id="GO:0034605">
    <property type="term" value="P:cellular response to heat"/>
    <property type="evidence" value="ECO:0007669"/>
    <property type="project" value="TreeGrafter"/>
</dbReference>
<dbReference type="Proteomes" id="UP000006591">
    <property type="component" value="Chromosome 11"/>
</dbReference>